<evidence type="ECO:0000313" key="3">
    <source>
        <dbReference type="Proteomes" id="UP000275267"/>
    </source>
</evidence>
<proteinExistence type="predicted"/>
<organism evidence="2 3">
    <name type="scientific">Panicum miliaceum</name>
    <name type="common">Proso millet</name>
    <name type="synonym">Broomcorn millet</name>
    <dbReference type="NCBI Taxonomy" id="4540"/>
    <lineage>
        <taxon>Eukaryota</taxon>
        <taxon>Viridiplantae</taxon>
        <taxon>Streptophyta</taxon>
        <taxon>Embryophyta</taxon>
        <taxon>Tracheophyta</taxon>
        <taxon>Spermatophyta</taxon>
        <taxon>Magnoliopsida</taxon>
        <taxon>Liliopsida</taxon>
        <taxon>Poales</taxon>
        <taxon>Poaceae</taxon>
        <taxon>PACMAD clade</taxon>
        <taxon>Panicoideae</taxon>
        <taxon>Panicodae</taxon>
        <taxon>Paniceae</taxon>
        <taxon>Panicinae</taxon>
        <taxon>Panicum</taxon>
        <taxon>Panicum sect. Panicum</taxon>
    </lineage>
</organism>
<feature type="compositionally biased region" description="Basic residues" evidence="1">
    <location>
        <begin position="19"/>
        <end position="28"/>
    </location>
</feature>
<accession>A0A3L6TG73</accession>
<keyword evidence="3" id="KW-1185">Reference proteome</keyword>
<evidence type="ECO:0000256" key="1">
    <source>
        <dbReference type="SAM" id="MobiDB-lite"/>
    </source>
</evidence>
<dbReference type="Proteomes" id="UP000275267">
    <property type="component" value="Unassembled WGS sequence"/>
</dbReference>
<protein>
    <submittedName>
        <fullName evidence="2">Uncharacterized protein</fullName>
    </submittedName>
</protein>
<name>A0A3L6TG73_PANMI</name>
<dbReference type="EMBL" id="PQIB02000002">
    <property type="protein sequence ID" value="RLN36427.1"/>
    <property type="molecule type" value="Genomic_DNA"/>
</dbReference>
<sequence>MGPAAPQGAWRQEAPRRPTWTRKRRRQGAAKWAGEPLRSVKARDVDEEAAEAGAVEWEGEPLGFEVSMEPMLELLDPKTPDF</sequence>
<dbReference type="AlphaFoldDB" id="A0A3L6TG73"/>
<reference evidence="3" key="1">
    <citation type="journal article" date="2019" name="Nat. Commun.">
        <title>The genome of broomcorn millet.</title>
        <authorList>
            <person name="Zou C."/>
            <person name="Miki D."/>
            <person name="Li D."/>
            <person name="Tang Q."/>
            <person name="Xiao L."/>
            <person name="Rajput S."/>
            <person name="Deng P."/>
            <person name="Jia W."/>
            <person name="Huang R."/>
            <person name="Zhang M."/>
            <person name="Sun Y."/>
            <person name="Hu J."/>
            <person name="Fu X."/>
            <person name="Schnable P.S."/>
            <person name="Li F."/>
            <person name="Zhang H."/>
            <person name="Feng B."/>
            <person name="Zhu X."/>
            <person name="Liu R."/>
            <person name="Schnable J.C."/>
            <person name="Zhu J.-K."/>
            <person name="Zhang H."/>
        </authorList>
    </citation>
    <scope>NUCLEOTIDE SEQUENCE [LARGE SCALE GENOMIC DNA]</scope>
</reference>
<gene>
    <name evidence="2" type="ORF">C2845_PM03G32730</name>
</gene>
<comment type="caution">
    <text evidence="2">The sequence shown here is derived from an EMBL/GenBank/DDBJ whole genome shotgun (WGS) entry which is preliminary data.</text>
</comment>
<evidence type="ECO:0000313" key="2">
    <source>
        <dbReference type="EMBL" id="RLN36427.1"/>
    </source>
</evidence>
<feature type="region of interest" description="Disordered" evidence="1">
    <location>
        <begin position="1"/>
        <end position="37"/>
    </location>
</feature>